<dbReference type="EMBL" id="SPRC01000001">
    <property type="protein sequence ID" value="TIB82725.1"/>
    <property type="molecule type" value="Genomic_DNA"/>
</dbReference>
<dbReference type="AlphaFoldDB" id="A0A4T0UD76"/>
<accession>A0A4T0UD76</accession>
<feature type="transmembrane region" description="Helical" evidence="10">
    <location>
        <begin position="627"/>
        <end position="647"/>
    </location>
</feature>
<feature type="transmembrane region" description="Helical" evidence="10">
    <location>
        <begin position="59"/>
        <end position="81"/>
    </location>
</feature>
<dbReference type="GO" id="GO:0005789">
    <property type="term" value="C:endoplasmic reticulum membrane"/>
    <property type="evidence" value="ECO:0007669"/>
    <property type="project" value="UniProtKB-SubCell"/>
</dbReference>
<gene>
    <name evidence="11" type="ORF">E3Q22_00153</name>
</gene>
<keyword evidence="6 10" id="KW-0256">Endoplasmic reticulum</keyword>
<keyword evidence="4 11" id="KW-0808">Transferase</keyword>
<keyword evidence="5 10" id="KW-0812">Transmembrane</keyword>
<feature type="transmembrane region" description="Helical" evidence="10">
    <location>
        <begin position="587"/>
        <end position="607"/>
    </location>
</feature>
<dbReference type="PANTHER" id="PTHR22760:SF4">
    <property type="entry name" value="GPI MANNOSYLTRANSFERASE 3"/>
    <property type="match status" value="1"/>
</dbReference>
<keyword evidence="7 10" id="KW-1133">Transmembrane helix</keyword>
<dbReference type="Pfam" id="PF06966">
    <property type="entry name" value="DUF1295"/>
    <property type="match status" value="1"/>
</dbReference>
<feature type="transmembrane region" description="Helical" evidence="10">
    <location>
        <begin position="463"/>
        <end position="489"/>
    </location>
</feature>
<comment type="similarity">
    <text evidence="2">Belongs to the glycosyltransferase 22 family. PIGB subfamily.</text>
</comment>
<feature type="transmembrane region" description="Helical" evidence="10">
    <location>
        <begin position="555"/>
        <end position="575"/>
    </location>
</feature>
<feature type="transmembrane region" description="Helical" evidence="10">
    <location>
        <begin position="185"/>
        <end position="201"/>
    </location>
</feature>
<evidence type="ECO:0000256" key="10">
    <source>
        <dbReference type="RuleBase" id="RU363075"/>
    </source>
</evidence>
<evidence type="ECO:0000256" key="5">
    <source>
        <dbReference type="ARBA" id="ARBA00022692"/>
    </source>
</evidence>
<feature type="transmembrane region" description="Helical" evidence="10">
    <location>
        <begin position="501"/>
        <end position="521"/>
    </location>
</feature>
<dbReference type="InterPro" id="IPR010721">
    <property type="entry name" value="UstE-like"/>
</dbReference>
<keyword evidence="8 10" id="KW-0472">Membrane</keyword>
<evidence type="ECO:0000256" key="4">
    <source>
        <dbReference type="ARBA" id="ARBA00022679"/>
    </source>
</evidence>
<dbReference type="InterPro" id="IPR005599">
    <property type="entry name" value="GPI_mannosylTrfase"/>
</dbReference>
<evidence type="ECO:0000256" key="9">
    <source>
        <dbReference type="ARBA" id="ARBA00024708"/>
    </source>
</evidence>
<dbReference type="EC" id="2.4.1.-" evidence="10"/>
<comment type="subcellular location">
    <subcellularLocation>
        <location evidence="1 10">Endoplasmic reticulum membrane</location>
        <topology evidence="1 10">Multi-pass membrane protein</topology>
    </subcellularLocation>
</comment>
<sequence length="773" mass="88790">MLNFNLNSYFDLLKHSGSLKLLYLNASSDQLMVIACIYNILWTYSLSEITGNVSQVDRVWTVLPLLYTAIPTFDLAIKTYLQAPQSTSLVDVLKITVNQRALLLLALQFIWSSRLTFNTARRGLMAFASEDYRWPILKKKLNWWQFKLLNLFFIAIAQNILHLLTGLPAFVLTKTPQYDINRNDYFLFTLGVMNIFGEFIADNQQYAYQSWKHAESTIVAYNNGTLTKEEKKKYTDGFNTSGLFAVSRHPNFAFEQTNWWIWALLVVLGSKQPAEEILSTFISPISMSLLFECSTRFTESITSSKYPNYKNYKKKVAIIALSYATRTFFQPDEYFQALEVGHWMYYGYGHLTWEWKDGLRSVMYPAIYAIGYLLGDFLSLPITASPRLINALLATLQDVALLAFLRRDYGNDKAKNYLLLTFTNVYDLYTRHRSLSNTAEAALTSCALYYWPFKRTEDASKQLAKALVVIVISVAVRPTNALVWIPFALQLIYRRTVEFKTFVFLSASIGSLSSLAIIVFLDSLVYGRLVITPITFIEANILNSISHFYGTNSVFYYFIQGWPLLLNTSAIYAIKGFIQARTPNEKCLQYTIIFVTLVYSLLAHKEWRFIQPLLPFAMVLAASKMHITRKIVILLSLGILPALYLMTTHMRGQVEVMEWLSASDNISSVGFYMPCHSTPWQSHLHRPDISLYSLQCPPIGYNEEDAFYASPQVFMKGKQMEDIVVVFEALFLDLPDSLEYLGKKYHPIHRISNSIIHEDSRRRGDIVILKRNV</sequence>
<feature type="transmembrane region" description="Helical" evidence="10">
    <location>
        <begin position="148"/>
        <end position="173"/>
    </location>
</feature>
<dbReference type="Proteomes" id="UP000310685">
    <property type="component" value="Unassembled WGS sequence"/>
</dbReference>
<dbReference type="GO" id="GO:0006506">
    <property type="term" value="P:GPI anchor biosynthetic process"/>
    <property type="evidence" value="ECO:0007669"/>
    <property type="project" value="TreeGrafter"/>
</dbReference>
<dbReference type="Gene3D" id="1.20.120.1630">
    <property type="match status" value="1"/>
</dbReference>
<keyword evidence="3 10" id="KW-0328">Glycosyltransferase</keyword>
<comment type="caution">
    <text evidence="11">The sequence shown here is derived from an EMBL/GenBank/DDBJ whole genome shotgun (WGS) entry which is preliminary data.</text>
</comment>
<evidence type="ECO:0000256" key="8">
    <source>
        <dbReference type="ARBA" id="ARBA00023136"/>
    </source>
</evidence>
<evidence type="ECO:0000313" key="12">
    <source>
        <dbReference type="Proteomes" id="UP000310685"/>
    </source>
</evidence>
<evidence type="ECO:0000256" key="2">
    <source>
        <dbReference type="ARBA" id="ARBA00006065"/>
    </source>
</evidence>
<protein>
    <recommendedName>
        <fullName evidence="10">Mannosyltransferase</fullName>
        <ecNumber evidence="10">2.4.1.-</ecNumber>
    </recommendedName>
</protein>
<dbReference type="Pfam" id="PF03901">
    <property type="entry name" value="Glyco_transf_22"/>
    <property type="match status" value="1"/>
</dbReference>
<evidence type="ECO:0000256" key="1">
    <source>
        <dbReference type="ARBA" id="ARBA00004477"/>
    </source>
</evidence>
<comment type="function">
    <text evidence="9">Mannosyltransferase involved in glycosylphosphatidylinositol-anchor biosynthesis. Transfers the third mannose to Man2-GlcN-acyl-PI during GPI precursor assembly.</text>
</comment>
<feature type="transmembrane region" description="Helical" evidence="10">
    <location>
        <begin position="30"/>
        <end position="47"/>
    </location>
</feature>
<dbReference type="PANTHER" id="PTHR22760">
    <property type="entry name" value="GLYCOSYLTRANSFERASE"/>
    <property type="match status" value="1"/>
</dbReference>
<feature type="transmembrane region" description="Helical" evidence="10">
    <location>
        <begin position="362"/>
        <end position="382"/>
    </location>
</feature>
<evidence type="ECO:0000256" key="7">
    <source>
        <dbReference type="ARBA" id="ARBA00022989"/>
    </source>
</evidence>
<proteinExistence type="inferred from homology"/>
<evidence type="ECO:0000256" key="3">
    <source>
        <dbReference type="ARBA" id="ARBA00022676"/>
    </source>
</evidence>
<name>A0A4T0UD76_9BASI</name>
<organism evidence="11 12">
    <name type="scientific">Wallemia mellicola</name>
    <dbReference type="NCBI Taxonomy" id="1708541"/>
    <lineage>
        <taxon>Eukaryota</taxon>
        <taxon>Fungi</taxon>
        <taxon>Dikarya</taxon>
        <taxon>Basidiomycota</taxon>
        <taxon>Wallemiomycotina</taxon>
        <taxon>Wallemiomycetes</taxon>
        <taxon>Wallemiales</taxon>
        <taxon>Wallemiaceae</taxon>
        <taxon>Wallemia</taxon>
    </lineage>
</organism>
<evidence type="ECO:0000256" key="6">
    <source>
        <dbReference type="ARBA" id="ARBA00022824"/>
    </source>
</evidence>
<evidence type="ECO:0000313" key="11">
    <source>
        <dbReference type="EMBL" id="TIB82725.1"/>
    </source>
</evidence>
<reference evidence="11 12" key="1">
    <citation type="submission" date="2019-03" db="EMBL/GenBank/DDBJ databases">
        <title>Sequencing 25 genomes of Wallemia mellicola.</title>
        <authorList>
            <person name="Gostincar C."/>
        </authorList>
    </citation>
    <scope>NUCLEOTIDE SEQUENCE [LARGE SCALE GENOMIC DNA]</scope>
    <source>
        <strain evidence="11 12">EXF-6152</strain>
    </source>
</reference>
<dbReference type="GO" id="GO:0000026">
    <property type="term" value="F:alpha-1,2-mannosyltransferase activity"/>
    <property type="evidence" value="ECO:0007669"/>
    <property type="project" value="TreeGrafter"/>
</dbReference>